<dbReference type="PROSITE" id="PS51294">
    <property type="entry name" value="HTH_MYB"/>
    <property type="match status" value="2"/>
</dbReference>
<organism evidence="4 5">
    <name type="scientific">Stentor coeruleus</name>
    <dbReference type="NCBI Taxonomy" id="5963"/>
    <lineage>
        <taxon>Eukaryota</taxon>
        <taxon>Sar</taxon>
        <taxon>Alveolata</taxon>
        <taxon>Ciliophora</taxon>
        <taxon>Postciliodesmatophora</taxon>
        <taxon>Heterotrichea</taxon>
        <taxon>Heterotrichida</taxon>
        <taxon>Stentoridae</taxon>
        <taxon>Stentor</taxon>
    </lineage>
</organism>
<feature type="domain" description="Myb-like" evidence="1">
    <location>
        <begin position="87"/>
        <end position="145"/>
    </location>
</feature>
<dbReference type="GO" id="GO:0005634">
    <property type="term" value="C:nucleus"/>
    <property type="evidence" value="ECO:0007669"/>
    <property type="project" value="TreeGrafter"/>
</dbReference>
<dbReference type="PANTHER" id="PTHR45614:SF274">
    <property type="entry name" value="MYB-LIKE DNA-BINDING PROTEIN"/>
    <property type="match status" value="1"/>
</dbReference>
<dbReference type="GO" id="GO:0000981">
    <property type="term" value="F:DNA-binding transcription factor activity, RNA polymerase II-specific"/>
    <property type="evidence" value="ECO:0007669"/>
    <property type="project" value="TreeGrafter"/>
</dbReference>
<gene>
    <name evidence="4" type="ORF">SteCoe_30937</name>
</gene>
<evidence type="ECO:0008006" key="6">
    <source>
        <dbReference type="Google" id="ProtNLM"/>
    </source>
</evidence>
<feature type="domain" description="HTH myb-type" evidence="3">
    <location>
        <begin position="146"/>
        <end position="200"/>
    </location>
</feature>
<dbReference type="EMBL" id="MPUH01001035">
    <property type="protein sequence ID" value="OMJ70963.1"/>
    <property type="molecule type" value="Genomic_DNA"/>
</dbReference>
<dbReference type="InterPro" id="IPR017884">
    <property type="entry name" value="SANT_dom"/>
</dbReference>
<dbReference type="PROSITE" id="PS50090">
    <property type="entry name" value="MYB_LIKE"/>
    <property type="match status" value="2"/>
</dbReference>
<evidence type="ECO:0000259" key="3">
    <source>
        <dbReference type="PROSITE" id="PS51294"/>
    </source>
</evidence>
<feature type="domain" description="Myb-like" evidence="1">
    <location>
        <begin position="146"/>
        <end position="196"/>
    </location>
</feature>
<dbReference type="SUPFAM" id="SSF46689">
    <property type="entry name" value="Homeodomain-like"/>
    <property type="match status" value="2"/>
</dbReference>
<feature type="domain" description="HTH myb-type" evidence="3">
    <location>
        <begin position="87"/>
        <end position="145"/>
    </location>
</feature>
<dbReference type="GO" id="GO:0000978">
    <property type="term" value="F:RNA polymerase II cis-regulatory region sequence-specific DNA binding"/>
    <property type="evidence" value="ECO:0007669"/>
    <property type="project" value="TreeGrafter"/>
</dbReference>
<evidence type="ECO:0000313" key="5">
    <source>
        <dbReference type="Proteomes" id="UP000187209"/>
    </source>
</evidence>
<proteinExistence type="predicted"/>
<dbReference type="InterPro" id="IPR001005">
    <property type="entry name" value="SANT/Myb"/>
</dbReference>
<dbReference type="Pfam" id="PF13921">
    <property type="entry name" value="Myb_DNA-bind_6"/>
    <property type="match status" value="1"/>
</dbReference>
<dbReference type="InterPro" id="IPR009057">
    <property type="entry name" value="Homeodomain-like_sf"/>
</dbReference>
<dbReference type="PANTHER" id="PTHR45614">
    <property type="entry name" value="MYB PROTEIN-RELATED"/>
    <property type="match status" value="1"/>
</dbReference>
<dbReference type="AlphaFoldDB" id="A0A1R2B2E3"/>
<dbReference type="OrthoDB" id="2143914at2759"/>
<comment type="caution">
    <text evidence="4">The sequence shown here is derived from an EMBL/GenBank/DDBJ whole genome shotgun (WGS) entry which is preliminary data.</text>
</comment>
<evidence type="ECO:0000259" key="1">
    <source>
        <dbReference type="PROSITE" id="PS50090"/>
    </source>
</evidence>
<dbReference type="PROSITE" id="PS51293">
    <property type="entry name" value="SANT"/>
    <property type="match status" value="1"/>
</dbReference>
<dbReference type="Gene3D" id="1.10.10.60">
    <property type="entry name" value="Homeodomain-like"/>
    <property type="match status" value="2"/>
</dbReference>
<name>A0A1R2B2E3_9CILI</name>
<dbReference type="InterPro" id="IPR017930">
    <property type="entry name" value="Myb_dom"/>
</dbReference>
<protein>
    <recommendedName>
        <fullName evidence="6">Myb-like DNA-binding domain containing protein</fullName>
    </recommendedName>
</protein>
<evidence type="ECO:0000259" key="2">
    <source>
        <dbReference type="PROSITE" id="PS51293"/>
    </source>
</evidence>
<dbReference type="CDD" id="cd00167">
    <property type="entry name" value="SANT"/>
    <property type="match status" value="2"/>
</dbReference>
<dbReference type="Proteomes" id="UP000187209">
    <property type="component" value="Unassembled WGS sequence"/>
</dbReference>
<reference evidence="4 5" key="1">
    <citation type="submission" date="2016-11" db="EMBL/GenBank/DDBJ databases">
        <title>The macronuclear genome of Stentor coeruleus: a giant cell with tiny introns.</title>
        <authorList>
            <person name="Slabodnick M."/>
            <person name="Ruby J.G."/>
            <person name="Reiff S.B."/>
            <person name="Swart E.C."/>
            <person name="Gosai S."/>
            <person name="Prabakaran S."/>
            <person name="Witkowska E."/>
            <person name="Larue G.E."/>
            <person name="Fisher S."/>
            <person name="Freeman R.M."/>
            <person name="Gunawardena J."/>
            <person name="Chu W."/>
            <person name="Stover N.A."/>
            <person name="Gregory B.D."/>
            <person name="Nowacki M."/>
            <person name="Derisi J."/>
            <person name="Roy S.W."/>
            <person name="Marshall W.F."/>
            <person name="Sood P."/>
        </authorList>
    </citation>
    <scope>NUCLEOTIDE SEQUENCE [LARGE SCALE GENOMIC DNA]</scope>
    <source>
        <strain evidence="4">WM001</strain>
    </source>
</reference>
<keyword evidence="5" id="KW-1185">Reference proteome</keyword>
<feature type="domain" description="SANT" evidence="2">
    <location>
        <begin position="154"/>
        <end position="183"/>
    </location>
</feature>
<dbReference type="InterPro" id="IPR050560">
    <property type="entry name" value="MYB_TF"/>
</dbReference>
<dbReference type="SMART" id="SM00717">
    <property type="entry name" value="SANT"/>
    <property type="match status" value="3"/>
</dbReference>
<accession>A0A1R2B2E3</accession>
<sequence length="243" mass="28219">MPSYSPLPLAFNPSAMEEKPEKVEKIKYHRTWSKIQIEEVFNLSMQYCQKNKKSIEELILNDFGIIALGLPQSPEQVMLKVKEIIANGTLRPGKWSQNEDEMLANLINRFGCKWSKISNVLNEEIHNRLNIRNSKTCKERWNNYLNPDINRGQWTDDEDILLLKGFLKHGNKWSAIAKLVPNRIQGLVKNRIKSLLHKIKQNSDENGSLHHKIKAHIKMNIKSQAQFHNTYPKPSDSKLDLDI</sequence>
<evidence type="ECO:0000313" key="4">
    <source>
        <dbReference type="EMBL" id="OMJ70963.1"/>
    </source>
</evidence>